<keyword evidence="3" id="KW-1185">Reference proteome</keyword>
<sequence>MNMKSTNLNLTLPLKEGGLQTQNKFKFSTETKPLISIITIVFNRKDLLEITVQSVIGQSYENIEYIIVDGGSTDGTVEVIRQYEDKIDYWVSEPDEGIADAMNKGINLSSGILIAHLHAGDRFVSQDIVSQIVESYKNEKWRWCFGNQALVNSTGDIVSFYHPPKYSKRILHLANIIPHATVFAERSLFQEVGGFDKSFKCAMDYHLWLRFAQISEPKQFDLTIALFLLGGFSANIKLALQEEFRARVEVLKQSSVEKLISFCVICIRILKRWLNITTFVKFNGSNSKMTNF</sequence>
<dbReference type="SUPFAM" id="SSF53448">
    <property type="entry name" value="Nucleotide-diphospho-sugar transferases"/>
    <property type="match status" value="1"/>
</dbReference>
<gene>
    <name evidence="2" type="ORF">NIES593_09005</name>
</gene>
<name>A0A1U7HJL8_9CYAN</name>
<dbReference type="STRING" id="1921803.NIES593_09005"/>
<dbReference type="Pfam" id="PF00535">
    <property type="entry name" value="Glycos_transf_2"/>
    <property type="match status" value="1"/>
</dbReference>
<dbReference type="AlphaFoldDB" id="A0A1U7HJL8"/>
<evidence type="ECO:0000259" key="1">
    <source>
        <dbReference type="Pfam" id="PF00535"/>
    </source>
</evidence>
<dbReference type="GO" id="GO:0016740">
    <property type="term" value="F:transferase activity"/>
    <property type="evidence" value="ECO:0007669"/>
    <property type="project" value="UniProtKB-KW"/>
</dbReference>
<reference evidence="2 3" key="1">
    <citation type="submission" date="2016-11" db="EMBL/GenBank/DDBJ databases">
        <title>Draft Genome Sequences of Nine Cyanobacterial Strains from Diverse Habitats.</title>
        <authorList>
            <person name="Zhu T."/>
            <person name="Hou S."/>
            <person name="Lu X."/>
            <person name="Hess W.R."/>
        </authorList>
    </citation>
    <scope>NUCLEOTIDE SEQUENCE [LARGE SCALE GENOMIC DNA]</scope>
    <source>
        <strain evidence="2 3">NIES-593</strain>
    </source>
</reference>
<dbReference type="CDD" id="cd06433">
    <property type="entry name" value="GT_2_WfgS_like"/>
    <property type="match status" value="1"/>
</dbReference>
<dbReference type="Gene3D" id="3.90.550.10">
    <property type="entry name" value="Spore Coat Polysaccharide Biosynthesis Protein SpsA, Chain A"/>
    <property type="match status" value="1"/>
</dbReference>
<organism evidence="2 3">
    <name type="scientific">Hydrococcus rivularis NIES-593</name>
    <dbReference type="NCBI Taxonomy" id="1921803"/>
    <lineage>
        <taxon>Bacteria</taxon>
        <taxon>Bacillati</taxon>
        <taxon>Cyanobacteriota</taxon>
        <taxon>Cyanophyceae</taxon>
        <taxon>Pleurocapsales</taxon>
        <taxon>Hydrococcaceae</taxon>
        <taxon>Hydrococcus</taxon>
    </lineage>
</organism>
<comment type="caution">
    <text evidence="2">The sequence shown here is derived from an EMBL/GenBank/DDBJ whole genome shotgun (WGS) entry which is preliminary data.</text>
</comment>
<dbReference type="EMBL" id="MRCB01000008">
    <property type="protein sequence ID" value="OKH23786.1"/>
    <property type="molecule type" value="Genomic_DNA"/>
</dbReference>
<evidence type="ECO:0000313" key="2">
    <source>
        <dbReference type="EMBL" id="OKH23786.1"/>
    </source>
</evidence>
<feature type="domain" description="Glycosyltransferase 2-like" evidence="1">
    <location>
        <begin position="36"/>
        <end position="134"/>
    </location>
</feature>
<keyword evidence="2" id="KW-0808">Transferase</keyword>
<dbReference type="PANTHER" id="PTHR22916">
    <property type="entry name" value="GLYCOSYLTRANSFERASE"/>
    <property type="match status" value="1"/>
</dbReference>
<dbReference type="InterPro" id="IPR001173">
    <property type="entry name" value="Glyco_trans_2-like"/>
</dbReference>
<dbReference type="PANTHER" id="PTHR22916:SF67">
    <property type="entry name" value="COLANIC ACID BIOSYNTHESIS GLYCOSYL TRANSFERASE WCAE-RELATED"/>
    <property type="match status" value="1"/>
</dbReference>
<protein>
    <submittedName>
        <fullName evidence="2">Glycosyl transferase</fullName>
    </submittedName>
</protein>
<accession>A0A1U7HJL8</accession>
<dbReference type="OrthoDB" id="396512at2"/>
<dbReference type="InterPro" id="IPR029044">
    <property type="entry name" value="Nucleotide-diphossugar_trans"/>
</dbReference>
<dbReference type="Proteomes" id="UP000186868">
    <property type="component" value="Unassembled WGS sequence"/>
</dbReference>
<proteinExistence type="predicted"/>
<evidence type="ECO:0000313" key="3">
    <source>
        <dbReference type="Proteomes" id="UP000186868"/>
    </source>
</evidence>